<name>A0A932MPY0_UNCTE</name>
<dbReference type="InterPro" id="IPR005653">
    <property type="entry name" value="OstA-like_N"/>
</dbReference>
<feature type="signal peptide" evidence="3">
    <location>
        <begin position="1"/>
        <end position="21"/>
    </location>
</feature>
<gene>
    <name evidence="5" type="ORF">HYZ11_15885</name>
</gene>
<evidence type="ECO:0000313" key="6">
    <source>
        <dbReference type="Proteomes" id="UP000782312"/>
    </source>
</evidence>
<dbReference type="Pfam" id="PF03968">
    <property type="entry name" value="LptD_N"/>
    <property type="match status" value="1"/>
</dbReference>
<dbReference type="AlphaFoldDB" id="A0A932MPY0"/>
<reference evidence="5" key="1">
    <citation type="submission" date="2020-07" db="EMBL/GenBank/DDBJ databases">
        <title>Huge and variable diversity of episymbiotic CPR bacteria and DPANN archaea in groundwater ecosystems.</title>
        <authorList>
            <person name="He C.Y."/>
            <person name="Keren R."/>
            <person name="Whittaker M."/>
            <person name="Farag I.F."/>
            <person name="Doudna J."/>
            <person name="Cate J.H.D."/>
            <person name="Banfield J.F."/>
        </authorList>
    </citation>
    <scope>NUCLEOTIDE SEQUENCE</scope>
    <source>
        <strain evidence="5">NC_groundwater_763_Ag_S-0.2um_68_21</strain>
    </source>
</reference>
<dbReference type="Proteomes" id="UP000782312">
    <property type="component" value="Unassembled WGS sequence"/>
</dbReference>
<dbReference type="Gene3D" id="2.60.450.10">
    <property type="entry name" value="Lipopolysaccharide (LPS) transport protein A like domain"/>
    <property type="match status" value="1"/>
</dbReference>
<feature type="chain" id="PRO_5037802793" description="Organic solvent tolerance-like N-terminal domain-containing protein" evidence="3">
    <location>
        <begin position="22"/>
        <end position="226"/>
    </location>
</feature>
<dbReference type="GO" id="GO:0017089">
    <property type="term" value="F:glycolipid transfer activity"/>
    <property type="evidence" value="ECO:0007669"/>
    <property type="project" value="TreeGrafter"/>
</dbReference>
<feature type="compositionally biased region" description="Basic and acidic residues" evidence="2">
    <location>
        <begin position="201"/>
        <end position="214"/>
    </location>
</feature>
<dbReference type="PANTHER" id="PTHR36504">
    <property type="entry name" value="LIPOPOLYSACCHARIDE EXPORT SYSTEM PROTEIN LPTA"/>
    <property type="match status" value="1"/>
</dbReference>
<feature type="region of interest" description="Disordered" evidence="2">
    <location>
        <begin position="88"/>
        <end position="121"/>
    </location>
</feature>
<dbReference type="EMBL" id="JACPUR010000038">
    <property type="protein sequence ID" value="MBI3129087.1"/>
    <property type="molecule type" value="Genomic_DNA"/>
</dbReference>
<dbReference type="GO" id="GO:0030288">
    <property type="term" value="C:outer membrane-bounded periplasmic space"/>
    <property type="evidence" value="ECO:0007669"/>
    <property type="project" value="TreeGrafter"/>
</dbReference>
<accession>A0A932MPY0</accession>
<comment type="caution">
    <text evidence="5">The sequence shown here is derived from an EMBL/GenBank/DDBJ whole genome shotgun (WGS) entry which is preliminary data.</text>
</comment>
<dbReference type="GO" id="GO:0015920">
    <property type="term" value="P:lipopolysaccharide transport"/>
    <property type="evidence" value="ECO:0007669"/>
    <property type="project" value="TreeGrafter"/>
</dbReference>
<protein>
    <recommendedName>
        <fullName evidence="4">Organic solvent tolerance-like N-terminal domain-containing protein</fullName>
    </recommendedName>
</protein>
<sequence>MKTPALLLAAALVLAAGPAGAAPAPGGATGSRNSAGGEKKKEPIHITADRMEAFNQKNLVIFIGKVKAVQGEMIIQSDRLEVYVKKREKDGDGTIDPPAARAQAPGRGGRPGNDADGQDPTGQVERIIATGNVLINQTRTKFASGERLDYVEETGIGVLTGNPRAWEGQNQVIGDKIELFLKEDRTVVHGSTNRRVNVTLHPEEERPAPSDGKRPPAKGTNAPQKK</sequence>
<dbReference type="InterPro" id="IPR052037">
    <property type="entry name" value="LPS_export_LptA"/>
</dbReference>
<evidence type="ECO:0000259" key="4">
    <source>
        <dbReference type="Pfam" id="PF03968"/>
    </source>
</evidence>
<feature type="region of interest" description="Disordered" evidence="2">
    <location>
        <begin position="197"/>
        <end position="226"/>
    </location>
</feature>
<feature type="region of interest" description="Disordered" evidence="2">
    <location>
        <begin position="20"/>
        <end position="41"/>
    </location>
</feature>
<proteinExistence type="predicted"/>
<keyword evidence="1 3" id="KW-0732">Signal</keyword>
<evidence type="ECO:0000256" key="2">
    <source>
        <dbReference type="SAM" id="MobiDB-lite"/>
    </source>
</evidence>
<evidence type="ECO:0000313" key="5">
    <source>
        <dbReference type="EMBL" id="MBI3129087.1"/>
    </source>
</evidence>
<evidence type="ECO:0000256" key="3">
    <source>
        <dbReference type="SAM" id="SignalP"/>
    </source>
</evidence>
<organism evidence="5 6">
    <name type="scientific">Tectimicrobiota bacterium</name>
    <dbReference type="NCBI Taxonomy" id="2528274"/>
    <lineage>
        <taxon>Bacteria</taxon>
        <taxon>Pseudomonadati</taxon>
        <taxon>Nitrospinota/Tectimicrobiota group</taxon>
        <taxon>Candidatus Tectimicrobiota</taxon>
    </lineage>
</organism>
<dbReference type="PANTHER" id="PTHR36504:SF1">
    <property type="entry name" value="LIPOPOLYSACCHARIDE EXPORT SYSTEM PROTEIN LPTA"/>
    <property type="match status" value="1"/>
</dbReference>
<evidence type="ECO:0000256" key="1">
    <source>
        <dbReference type="ARBA" id="ARBA00022729"/>
    </source>
</evidence>
<dbReference type="GO" id="GO:0009279">
    <property type="term" value="C:cell outer membrane"/>
    <property type="evidence" value="ECO:0007669"/>
    <property type="project" value="TreeGrafter"/>
</dbReference>
<feature type="domain" description="Organic solvent tolerance-like N-terminal" evidence="4">
    <location>
        <begin position="45"/>
        <end position="184"/>
    </location>
</feature>